<organism evidence="3 4">
    <name type="scientific">Senna tora</name>
    <dbReference type="NCBI Taxonomy" id="362788"/>
    <lineage>
        <taxon>Eukaryota</taxon>
        <taxon>Viridiplantae</taxon>
        <taxon>Streptophyta</taxon>
        <taxon>Embryophyta</taxon>
        <taxon>Tracheophyta</taxon>
        <taxon>Spermatophyta</taxon>
        <taxon>Magnoliopsida</taxon>
        <taxon>eudicotyledons</taxon>
        <taxon>Gunneridae</taxon>
        <taxon>Pentapetalae</taxon>
        <taxon>rosids</taxon>
        <taxon>fabids</taxon>
        <taxon>Fabales</taxon>
        <taxon>Fabaceae</taxon>
        <taxon>Caesalpinioideae</taxon>
        <taxon>Cassia clade</taxon>
        <taxon>Senna</taxon>
    </lineage>
</organism>
<feature type="compositionally biased region" description="Low complexity" evidence="1">
    <location>
        <begin position="439"/>
        <end position="453"/>
    </location>
</feature>
<dbReference type="PANTHER" id="PTHR33223:SF3">
    <property type="match status" value="1"/>
</dbReference>
<dbReference type="AlphaFoldDB" id="A0A834W5Z5"/>
<reference evidence="3" key="1">
    <citation type="submission" date="2020-09" db="EMBL/GenBank/DDBJ databases">
        <title>Genome-Enabled Discovery of Anthraquinone Biosynthesis in Senna tora.</title>
        <authorList>
            <person name="Kang S.-H."/>
            <person name="Pandey R.P."/>
            <person name="Lee C.-M."/>
            <person name="Sim J.-S."/>
            <person name="Jeong J.-T."/>
            <person name="Choi B.-S."/>
            <person name="Jung M."/>
            <person name="Ginzburg D."/>
            <person name="Zhao K."/>
            <person name="Won S.Y."/>
            <person name="Oh T.-J."/>
            <person name="Yu Y."/>
            <person name="Kim N.-H."/>
            <person name="Lee O.R."/>
            <person name="Lee T.-H."/>
            <person name="Bashyal P."/>
            <person name="Kim T.-S."/>
            <person name="Lee W.-H."/>
            <person name="Kawkins C."/>
            <person name="Kim C.-K."/>
            <person name="Kim J.S."/>
            <person name="Ahn B.O."/>
            <person name="Rhee S.Y."/>
            <person name="Sohng J.K."/>
        </authorList>
    </citation>
    <scope>NUCLEOTIDE SEQUENCE</scope>
    <source>
        <tissue evidence="3">Leaf</tissue>
    </source>
</reference>
<proteinExistence type="predicted"/>
<dbReference type="Pfam" id="PF03732">
    <property type="entry name" value="Retrotrans_gag"/>
    <property type="match status" value="1"/>
</dbReference>
<protein>
    <recommendedName>
        <fullName evidence="2">Retrotransposon gag domain-containing protein</fullName>
    </recommendedName>
</protein>
<evidence type="ECO:0000256" key="1">
    <source>
        <dbReference type="SAM" id="MobiDB-lite"/>
    </source>
</evidence>
<evidence type="ECO:0000313" key="3">
    <source>
        <dbReference type="EMBL" id="KAF7810592.1"/>
    </source>
</evidence>
<feature type="region of interest" description="Disordered" evidence="1">
    <location>
        <begin position="210"/>
        <end position="246"/>
    </location>
</feature>
<comment type="caution">
    <text evidence="3">The sequence shown here is derived from an EMBL/GenBank/DDBJ whole genome shotgun (WGS) entry which is preliminary data.</text>
</comment>
<dbReference type="PANTHER" id="PTHR33223">
    <property type="entry name" value="CCHC-TYPE DOMAIN-CONTAINING PROTEIN"/>
    <property type="match status" value="1"/>
</dbReference>
<feature type="compositionally biased region" description="Basic residues" evidence="1">
    <location>
        <begin position="422"/>
        <end position="438"/>
    </location>
</feature>
<dbReference type="Proteomes" id="UP000634136">
    <property type="component" value="Unassembled WGS sequence"/>
</dbReference>
<dbReference type="OrthoDB" id="1689420at2759"/>
<feature type="region of interest" description="Disordered" evidence="1">
    <location>
        <begin position="268"/>
        <end position="294"/>
    </location>
</feature>
<sequence>MAEEREDVAVEQTIREHNAPPVDQQPLCIATPTLTAPFKLKSGLIHLLPKSRGLPNEDPYKHLKQLHVVCSSMKPQDVTTEQVKLRAFPFSLEDAAKDWLFYLPPGSITTWEAMMKQFLNKYFPASRAIAIRRDICGIKQKPTETLHDYWERFKRLCASCPQHGVSEQGLILYFYQGLHPTERGMLDAASGGSIVDKTPTEAKEIISTMAATSQDFGDSQDMPRTSRPTTPRQYMPAPSPKPNSSLEDVVKSLASSIQNIEQQMSQLATSVSKLESQGKLPSQTETNPKHNASAITLRSGKELKNASAKLRRGHALDKDAGTEPEAELELTKSDALETILNMSVNRNSLCKLKQEFDVDIELEELVQEMETLASKPVEITSIDTGNFFKETEVLSLTHVTHAVHAVARRSRRRRSSPENRSSRTRTMARTKNPNKRHLPSSSSSSSSSSHSSSNPPPPSPKRSRATTSTEQTTSPLRRRTRSMMEQTYEAEPTPQTELEPIPEIETMK</sequence>
<feature type="domain" description="Retrotransposon gag" evidence="2">
    <location>
        <begin position="87"/>
        <end position="179"/>
    </location>
</feature>
<dbReference type="EMBL" id="JAAIUW010000011">
    <property type="protein sequence ID" value="KAF7810592.1"/>
    <property type="molecule type" value="Genomic_DNA"/>
</dbReference>
<evidence type="ECO:0000313" key="4">
    <source>
        <dbReference type="Proteomes" id="UP000634136"/>
    </source>
</evidence>
<dbReference type="InterPro" id="IPR005162">
    <property type="entry name" value="Retrotrans_gag_dom"/>
</dbReference>
<name>A0A834W5Z5_9FABA</name>
<keyword evidence="4" id="KW-1185">Reference proteome</keyword>
<accession>A0A834W5Z5</accession>
<evidence type="ECO:0000259" key="2">
    <source>
        <dbReference type="Pfam" id="PF03732"/>
    </source>
</evidence>
<feature type="region of interest" description="Disordered" evidence="1">
    <location>
        <begin position="404"/>
        <end position="508"/>
    </location>
</feature>
<feature type="compositionally biased region" description="Polar residues" evidence="1">
    <location>
        <begin position="210"/>
        <end position="232"/>
    </location>
</feature>
<gene>
    <name evidence="3" type="ORF">G2W53_037335</name>
</gene>
<feature type="compositionally biased region" description="Polar residues" evidence="1">
    <location>
        <begin position="465"/>
        <end position="475"/>
    </location>
</feature>